<dbReference type="eggNOG" id="COG5492">
    <property type="taxonomic scope" value="Bacteria"/>
</dbReference>
<dbReference type="InterPro" id="IPR032675">
    <property type="entry name" value="LRR_dom_sf"/>
</dbReference>
<evidence type="ECO:0000256" key="1">
    <source>
        <dbReference type="SAM" id="SignalP"/>
    </source>
</evidence>
<dbReference type="Gene3D" id="3.80.10.10">
    <property type="entry name" value="Ribonuclease Inhibitor"/>
    <property type="match status" value="1"/>
</dbReference>
<dbReference type="Pfam" id="PF13306">
    <property type="entry name" value="LRR_5"/>
    <property type="match status" value="1"/>
</dbReference>
<keyword evidence="1" id="KW-0732">Signal</keyword>
<reference evidence="2 3" key="1">
    <citation type="submission" date="2013-06" db="EMBL/GenBank/DDBJ databases">
        <authorList>
            <person name="Weinstock G."/>
            <person name="Sodergren E."/>
            <person name="Clifton S."/>
            <person name="Fulton L."/>
            <person name="Fulton B."/>
            <person name="Courtney L."/>
            <person name="Fronick C."/>
            <person name="Harrison M."/>
            <person name="Strong C."/>
            <person name="Farmer C."/>
            <person name="Delahaunty K."/>
            <person name="Markovic C."/>
            <person name="Hall O."/>
            <person name="Minx P."/>
            <person name="Tomlinson C."/>
            <person name="Mitreva M."/>
            <person name="Nelson J."/>
            <person name="Hou S."/>
            <person name="Wollam A."/>
            <person name="Pepin K.H."/>
            <person name="Johnson M."/>
            <person name="Bhonagiri V."/>
            <person name="Nash W.E."/>
            <person name="Warren W."/>
            <person name="Chinwalla A."/>
            <person name="Mardis E.R."/>
            <person name="Wilson R.K."/>
        </authorList>
    </citation>
    <scope>NUCLEOTIDE SEQUENCE [LARGE SCALE GENOMIC DNA]</scope>
    <source>
        <strain evidence="2 3">ATCC 51271</strain>
    </source>
</reference>
<proteinExistence type="predicted"/>
<dbReference type="InterPro" id="IPR026906">
    <property type="entry name" value="LRR_5"/>
</dbReference>
<organism evidence="2 3">
    <name type="scientific">Catonella morbi ATCC 51271</name>
    <dbReference type="NCBI Taxonomy" id="592026"/>
    <lineage>
        <taxon>Bacteria</taxon>
        <taxon>Bacillati</taxon>
        <taxon>Bacillota</taxon>
        <taxon>Clostridia</taxon>
        <taxon>Lachnospirales</taxon>
        <taxon>Lachnospiraceae</taxon>
        <taxon>Catonella</taxon>
    </lineage>
</organism>
<comment type="caution">
    <text evidence="2">The sequence shown here is derived from an EMBL/GenBank/DDBJ whole genome shotgun (WGS) entry which is preliminary data.</text>
</comment>
<evidence type="ECO:0000313" key="3">
    <source>
        <dbReference type="Proteomes" id="UP000018227"/>
    </source>
</evidence>
<protein>
    <recommendedName>
        <fullName evidence="4">Leucine-rich repeat domain-containing protein</fullName>
    </recommendedName>
</protein>
<dbReference type="PANTHER" id="PTHR45661:SF3">
    <property type="entry name" value="IG-LIKE DOMAIN-CONTAINING PROTEIN"/>
    <property type="match status" value="1"/>
</dbReference>
<keyword evidence="3" id="KW-1185">Reference proteome</keyword>
<evidence type="ECO:0000313" key="2">
    <source>
        <dbReference type="EMBL" id="ESL01909.1"/>
    </source>
</evidence>
<accession>V2XIB0</accession>
<dbReference type="STRING" id="592026.GCWU0000282_002727"/>
<dbReference type="AlphaFoldDB" id="V2XIB0"/>
<evidence type="ECO:0008006" key="4">
    <source>
        <dbReference type="Google" id="ProtNLM"/>
    </source>
</evidence>
<dbReference type="Proteomes" id="UP000018227">
    <property type="component" value="Unassembled WGS sequence"/>
</dbReference>
<feature type="chain" id="PRO_5038871426" description="Leucine-rich repeat domain-containing protein" evidence="1">
    <location>
        <begin position="20"/>
        <end position="256"/>
    </location>
</feature>
<gene>
    <name evidence="2" type="ORF">GCWU0000282_002727</name>
</gene>
<dbReference type="PANTHER" id="PTHR45661">
    <property type="entry name" value="SURFACE ANTIGEN"/>
    <property type="match status" value="1"/>
</dbReference>
<dbReference type="EMBL" id="ACIL03000017">
    <property type="protein sequence ID" value="ESL01909.1"/>
    <property type="molecule type" value="Genomic_DNA"/>
</dbReference>
<feature type="signal peptide" evidence="1">
    <location>
        <begin position="1"/>
        <end position="19"/>
    </location>
</feature>
<name>V2XIB0_9FIRM</name>
<sequence>MKLKKVTKLGLGICAFALASTLFVKGNVKADITEGVPLKVGKHVKATLSKTGVLTISGKGEMWEDVDDTAEYYNKWFNNKKSDIYKIVIKDGVTSIGRRAFYQLESVQSVSIPKSVKSIEAHAFRMTKALRKVKIPNSVKNIGVQAFYESGIAKCTFGKNVREIDNFAFAHCNNLRSVSIPSNVKEVGQGAFLESGVSKVKIGRKDAFPVVKATIYSKKVLIGENAFAEGSVLKAYKGSSADEYAKLNDLYIRYIK</sequence>
<dbReference type="HOGENOM" id="CLU_1084590_0_0_9"/>
<dbReference type="InterPro" id="IPR053139">
    <property type="entry name" value="Surface_bspA-like"/>
</dbReference>
<dbReference type="OrthoDB" id="1814867at2"/>
<dbReference type="RefSeq" id="WP_023355571.1">
    <property type="nucleotide sequence ID" value="NZ_KI535370.1"/>
</dbReference>